<evidence type="ECO:0000256" key="3">
    <source>
        <dbReference type="ARBA" id="ARBA00022679"/>
    </source>
</evidence>
<keyword evidence="10" id="KW-1185">Reference proteome</keyword>
<dbReference type="NCBIfam" id="NF009639">
    <property type="entry name" value="PRK13168.1"/>
    <property type="match status" value="1"/>
</dbReference>
<sequence>MAQIFNPNKSGKNRKHKSLAKQLPDFVAKVESYDPEGKGIIRTESGRIAFVTGALVGEVVKVRPITYNEKIIKGETLKVIEPSPKRVTPQCAHFDVCGGCQLQYMQPEHQTEAKQLALNTLFQKQLGLTDIPWQQPIVGSDWHYRRTARLSIWFDSDTSFRLGFKQKKSKQIVDVAQCPILVQSLTDLLPSLKELIQSLDNRRAITHVQMYALDNGDTVIFRVIESIKNEDKERLSQFAKQSNINIMLQHNEHEFEQISALNGTSGTELEYQMQNCRFQFSPEDFIQVNSQVNQQMVAQALQWLEPNKDDIVLDLFSGVGNFTLPLALKAKQVFAVEGVNNMVLRLQKNAELNQIDNISAHQADLSKLVLKYKPKWLKPIDKLLLDPARDGAFDVVQKIPLLAPKKILYVSCNPSTMVRDIKELQQSGYKLSKLGLLNMFPHTAHIEAMALLET</sequence>
<dbReference type="GO" id="GO:0070475">
    <property type="term" value="P:rRNA base methylation"/>
    <property type="evidence" value="ECO:0007669"/>
    <property type="project" value="TreeGrafter"/>
</dbReference>
<dbReference type="Gene3D" id="2.40.50.1070">
    <property type="match status" value="1"/>
</dbReference>
<keyword evidence="1" id="KW-0004">4Fe-4S</keyword>
<keyword evidence="5" id="KW-0411">Iron-sulfur</keyword>
<evidence type="ECO:0000259" key="8">
    <source>
        <dbReference type="PROSITE" id="PS50926"/>
    </source>
</evidence>
<comment type="similarity">
    <text evidence="6">Belongs to the class I-like SAM-binding methyltransferase superfamily. RNA M5U methyltransferase family.</text>
</comment>
<dbReference type="InterPro" id="IPR002792">
    <property type="entry name" value="TRAM_dom"/>
</dbReference>
<feature type="binding site" evidence="6">
    <location>
        <position position="337"/>
    </location>
    <ligand>
        <name>S-adenosyl-L-methionine</name>
        <dbReference type="ChEBI" id="CHEBI:59789"/>
    </ligand>
</feature>
<dbReference type="SUPFAM" id="SSF50249">
    <property type="entry name" value="Nucleic acid-binding proteins"/>
    <property type="match status" value="1"/>
</dbReference>
<dbReference type="CDD" id="cd02440">
    <property type="entry name" value="AdoMet_MTases"/>
    <property type="match status" value="1"/>
</dbReference>
<evidence type="ECO:0000256" key="6">
    <source>
        <dbReference type="PROSITE-ProRule" id="PRU01024"/>
    </source>
</evidence>
<feature type="active site" description="Nucleophile" evidence="6">
    <location>
        <position position="412"/>
    </location>
</feature>
<feature type="binding site" evidence="6">
    <location>
        <position position="287"/>
    </location>
    <ligand>
        <name>S-adenosyl-L-methionine</name>
        <dbReference type="ChEBI" id="CHEBI:59789"/>
    </ligand>
</feature>
<dbReference type="InterPro" id="IPR010280">
    <property type="entry name" value="U5_MeTrfase_fam"/>
</dbReference>
<dbReference type="Gene3D" id="3.40.50.150">
    <property type="entry name" value="Vaccinia Virus protein VP39"/>
    <property type="match status" value="1"/>
</dbReference>
<dbReference type="RefSeq" id="WP_105053599.1">
    <property type="nucleotide sequence ID" value="NZ_BMYG01000009.1"/>
</dbReference>
<keyword evidence="1" id="KW-0408">Iron</keyword>
<evidence type="ECO:0000256" key="4">
    <source>
        <dbReference type="ARBA" id="ARBA00022691"/>
    </source>
</evidence>
<keyword evidence="2 6" id="KW-0489">Methyltransferase</keyword>
<dbReference type="PANTHER" id="PTHR11061:SF49">
    <property type="entry name" value="23S RRNA (URACIL(1939)-C(5))-METHYLTRANSFERASE RLMD"/>
    <property type="match status" value="1"/>
</dbReference>
<feature type="active site" evidence="7">
    <location>
        <position position="412"/>
    </location>
</feature>
<dbReference type="Pfam" id="PF05958">
    <property type="entry name" value="tRNA_U5-meth_tr"/>
    <property type="match status" value="1"/>
</dbReference>
<keyword evidence="1" id="KW-0479">Metal-binding</keyword>
<keyword evidence="4 6" id="KW-0949">S-adenosyl-L-methionine</keyword>
<dbReference type="PROSITE" id="PS50926">
    <property type="entry name" value="TRAM"/>
    <property type="match status" value="1"/>
</dbReference>
<dbReference type="Proteomes" id="UP000239007">
    <property type="component" value="Unassembled WGS sequence"/>
</dbReference>
<feature type="binding site" evidence="6">
    <location>
        <position position="316"/>
    </location>
    <ligand>
        <name>S-adenosyl-L-methionine</name>
        <dbReference type="ChEBI" id="CHEBI:59789"/>
    </ligand>
</feature>
<evidence type="ECO:0000256" key="7">
    <source>
        <dbReference type="PROSITE-ProRule" id="PRU10015"/>
    </source>
</evidence>
<comment type="caution">
    <text evidence="9">The sequence shown here is derived from an EMBL/GenBank/DDBJ whole genome shotgun (WGS) entry which is preliminary data.</text>
</comment>
<proteinExistence type="inferred from homology"/>
<evidence type="ECO:0000256" key="2">
    <source>
        <dbReference type="ARBA" id="ARBA00022603"/>
    </source>
</evidence>
<evidence type="ECO:0000313" key="9">
    <source>
        <dbReference type="EMBL" id="PQJ55075.1"/>
    </source>
</evidence>
<dbReference type="EMBL" id="MSCH01000003">
    <property type="protein sequence ID" value="PQJ55075.1"/>
    <property type="molecule type" value="Genomic_DNA"/>
</dbReference>
<dbReference type="GO" id="GO:0051539">
    <property type="term" value="F:4 iron, 4 sulfur cluster binding"/>
    <property type="evidence" value="ECO:0007669"/>
    <property type="project" value="UniProtKB-KW"/>
</dbReference>
<dbReference type="InterPro" id="IPR030391">
    <property type="entry name" value="MeTrfase_TrmA_CS"/>
</dbReference>
<accession>A0A2S7UZE0</accession>
<dbReference type="PROSITE" id="PS01231">
    <property type="entry name" value="TRMA_2"/>
    <property type="match status" value="1"/>
</dbReference>
<evidence type="ECO:0000256" key="1">
    <source>
        <dbReference type="ARBA" id="ARBA00022485"/>
    </source>
</evidence>
<evidence type="ECO:0000256" key="5">
    <source>
        <dbReference type="ARBA" id="ARBA00023014"/>
    </source>
</evidence>
<dbReference type="NCBIfam" id="TIGR00479">
    <property type="entry name" value="rumA"/>
    <property type="match status" value="1"/>
</dbReference>
<feature type="binding site" evidence="6">
    <location>
        <position position="386"/>
    </location>
    <ligand>
        <name>S-adenosyl-L-methionine</name>
        <dbReference type="ChEBI" id="CHEBI:59789"/>
    </ligand>
</feature>
<reference evidence="9 10" key="1">
    <citation type="submission" date="2016-12" db="EMBL/GenBank/DDBJ databases">
        <title>Diversity of luminous bacteria.</title>
        <authorList>
            <person name="Yoshizawa S."/>
            <person name="Kogure K."/>
        </authorList>
    </citation>
    <scope>NUCLEOTIDE SEQUENCE [LARGE SCALE GENOMIC DNA]</scope>
    <source>
        <strain evidence="9 10">SA4-48</strain>
    </source>
</reference>
<dbReference type="InterPro" id="IPR030390">
    <property type="entry name" value="MeTrfase_TrmA_AS"/>
</dbReference>
<dbReference type="PANTHER" id="PTHR11061">
    <property type="entry name" value="RNA M5U METHYLTRANSFERASE"/>
    <property type="match status" value="1"/>
</dbReference>
<keyword evidence="3 6" id="KW-0808">Transferase</keyword>
<dbReference type="Gene3D" id="2.40.50.140">
    <property type="entry name" value="Nucleic acid-binding proteins"/>
    <property type="match status" value="1"/>
</dbReference>
<protein>
    <recommendedName>
        <fullName evidence="8">TRAM domain-containing protein</fullName>
    </recommendedName>
</protein>
<dbReference type="OrthoDB" id="9804590at2"/>
<feature type="domain" description="TRAM" evidence="8">
    <location>
        <begin position="17"/>
        <end position="78"/>
    </location>
</feature>
<gene>
    <name evidence="9" type="ORF">BTO11_16390</name>
</gene>
<organism evidence="9 10">
    <name type="scientific">Psychrosphaera saromensis</name>
    <dbReference type="NCBI Taxonomy" id="716813"/>
    <lineage>
        <taxon>Bacteria</taxon>
        <taxon>Pseudomonadati</taxon>
        <taxon>Pseudomonadota</taxon>
        <taxon>Gammaproteobacteria</taxon>
        <taxon>Alteromonadales</taxon>
        <taxon>Pseudoalteromonadaceae</taxon>
        <taxon>Psychrosphaera</taxon>
    </lineage>
</organism>
<dbReference type="PROSITE" id="PS01230">
    <property type="entry name" value="TRMA_1"/>
    <property type="match status" value="1"/>
</dbReference>
<dbReference type="SUPFAM" id="SSF53335">
    <property type="entry name" value="S-adenosyl-L-methionine-dependent methyltransferases"/>
    <property type="match status" value="1"/>
</dbReference>
<dbReference type="PROSITE" id="PS51687">
    <property type="entry name" value="SAM_MT_RNA_M5U"/>
    <property type="match status" value="1"/>
</dbReference>
<dbReference type="AlphaFoldDB" id="A0A2S7UZE0"/>
<dbReference type="GO" id="GO:0070041">
    <property type="term" value="F:rRNA (uridine-C5-)-methyltransferase activity"/>
    <property type="evidence" value="ECO:0007669"/>
    <property type="project" value="TreeGrafter"/>
</dbReference>
<dbReference type="InterPro" id="IPR029063">
    <property type="entry name" value="SAM-dependent_MTases_sf"/>
</dbReference>
<dbReference type="InterPro" id="IPR012340">
    <property type="entry name" value="NA-bd_OB-fold"/>
</dbReference>
<name>A0A2S7UZE0_9GAMM</name>
<evidence type="ECO:0000313" key="10">
    <source>
        <dbReference type="Proteomes" id="UP000239007"/>
    </source>
</evidence>